<evidence type="ECO:0000313" key="1">
    <source>
        <dbReference type="EnsemblMetazoa" id="AMAM016870-PA"/>
    </source>
</evidence>
<accession>A0A182T023</accession>
<dbReference type="Proteomes" id="UP000075901">
    <property type="component" value="Unassembled WGS sequence"/>
</dbReference>
<dbReference type="AlphaFoldDB" id="A0A182T023"/>
<evidence type="ECO:0000313" key="2">
    <source>
        <dbReference type="Proteomes" id="UP000075901"/>
    </source>
</evidence>
<reference evidence="1" key="2">
    <citation type="submission" date="2020-05" db="UniProtKB">
        <authorList>
            <consortium name="EnsemblMetazoa"/>
        </authorList>
    </citation>
    <scope>IDENTIFICATION</scope>
    <source>
        <strain evidence="1">maculatus3</strain>
    </source>
</reference>
<protein>
    <submittedName>
        <fullName evidence="1">Uncharacterized protein</fullName>
    </submittedName>
</protein>
<dbReference type="VEuPathDB" id="VectorBase:AMAM016870"/>
<name>A0A182T023_9DIPT</name>
<reference evidence="2" key="1">
    <citation type="submission" date="2013-09" db="EMBL/GenBank/DDBJ databases">
        <title>The Genome Sequence of Anopheles maculatus species B.</title>
        <authorList>
            <consortium name="The Broad Institute Genomics Platform"/>
            <person name="Neafsey D.E."/>
            <person name="Besansky N."/>
            <person name="Howell P."/>
            <person name="Walton C."/>
            <person name="Young S.K."/>
            <person name="Zeng Q."/>
            <person name="Gargeya S."/>
            <person name="Fitzgerald M."/>
            <person name="Haas B."/>
            <person name="Abouelleil A."/>
            <person name="Allen A.W."/>
            <person name="Alvarado L."/>
            <person name="Arachchi H.M."/>
            <person name="Berlin A.M."/>
            <person name="Chapman S.B."/>
            <person name="Gainer-Dewar J."/>
            <person name="Goldberg J."/>
            <person name="Griggs A."/>
            <person name="Gujja S."/>
            <person name="Hansen M."/>
            <person name="Howarth C."/>
            <person name="Imamovic A."/>
            <person name="Ireland A."/>
            <person name="Larimer J."/>
            <person name="McCowan C."/>
            <person name="Murphy C."/>
            <person name="Pearson M."/>
            <person name="Poon T.W."/>
            <person name="Priest M."/>
            <person name="Roberts A."/>
            <person name="Saif S."/>
            <person name="Shea T."/>
            <person name="Sisk P."/>
            <person name="Sykes S."/>
            <person name="Wortman J."/>
            <person name="Nusbaum C."/>
            <person name="Birren B."/>
        </authorList>
    </citation>
    <scope>NUCLEOTIDE SEQUENCE [LARGE SCALE GENOMIC DNA]</scope>
    <source>
        <strain evidence="2">maculatus3</strain>
    </source>
</reference>
<keyword evidence="2" id="KW-1185">Reference proteome</keyword>
<sequence length="149" mass="17196">MSDPPIHDLDNDIEENLTAVNIIAPNKLFYEIVEVVDLTEDEFMKEFKTFLNTITDHRLDVDTRRCGTKAKSKLVINTLSVPVVLLCNVRIHQDTFICELFRLNFSNTMIYGMLTTEMYKDDVTIYQLDDGTATVDVYYRPSNNNMLGM</sequence>
<proteinExistence type="predicted"/>
<organism evidence="1 2">
    <name type="scientific">Anopheles maculatus</name>
    <dbReference type="NCBI Taxonomy" id="74869"/>
    <lineage>
        <taxon>Eukaryota</taxon>
        <taxon>Metazoa</taxon>
        <taxon>Ecdysozoa</taxon>
        <taxon>Arthropoda</taxon>
        <taxon>Hexapoda</taxon>
        <taxon>Insecta</taxon>
        <taxon>Pterygota</taxon>
        <taxon>Neoptera</taxon>
        <taxon>Endopterygota</taxon>
        <taxon>Diptera</taxon>
        <taxon>Nematocera</taxon>
        <taxon>Culicoidea</taxon>
        <taxon>Culicidae</taxon>
        <taxon>Anophelinae</taxon>
        <taxon>Anopheles</taxon>
        <taxon>Anopheles maculatus group</taxon>
    </lineage>
</organism>
<dbReference type="EnsemblMetazoa" id="AMAM016870-RA">
    <property type="protein sequence ID" value="AMAM016870-PA"/>
    <property type="gene ID" value="AMAM016870"/>
</dbReference>